<keyword evidence="1" id="KW-1133">Transmembrane helix</keyword>
<accession>X1NMR8</accession>
<feature type="non-terminal residue" evidence="2">
    <location>
        <position position="1"/>
    </location>
</feature>
<reference evidence="2" key="1">
    <citation type="journal article" date="2014" name="Front. Microbiol.">
        <title>High frequency of phylogenetically diverse reductive dehalogenase-homologous genes in deep subseafloor sedimentary metagenomes.</title>
        <authorList>
            <person name="Kawai M."/>
            <person name="Futagami T."/>
            <person name="Toyoda A."/>
            <person name="Takaki Y."/>
            <person name="Nishi S."/>
            <person name="Hori S."/>
            <person name="Arai W."/>
            <person name="Tsubouchi T."/>
            <person name="Morono Y."/>
            <person name="Uchiyama I."/>
            <person name="Ito T."/>
            <person name="Fujiyama A."/>
            <person name="Inagaki F."/>
            <person name="Takami H."/>
        </authorList>
    </citation>
    <scope>NUCLEOTIDE SEQUENCE</scope>
    <source>
        <strain evidence="2">Expedition CK06-06</strain>
    </source>
</reference>
<protein>
    <submittedName>
        <fullName evidence="2">Uncharacterized protein</fullName>
    </submittedName>
</protein>
<organism evidence="2">
    <name type="scientific">marine sediment metagenome</name>
    <dbReference type="NCBI Taxonomy" id="412755"/>
    <lineage>
        <taxon>unclassified sequences</taxon>
        <taxon>metagenomes</taxon>
        <taxon>ecological metagenomes</taxon>
    </lineage>
</organism>
<feature type="transmembrane region" description="Helical" evidence="1">
    <location>
        <begin position="20"/>
        <end position="42"/>
    </location>
</feature>
<name>X1NMR8_9ZZZZ</name>
<proteinExistence type="predicted"/>
<evidence type="ECO:0000313" key="2">
    <source>
        <dbReference type="EMBL" id="GAI19954.1"/>
    </source>
</evidence>
<gene>
    <name evidence="2" type="ORF">S06H3_29252</name>
</gene>
<dbReference type="AlphaFoldDB" id="X1NMR8"/>
<keyword evidence="1" id="KW-0472">Membrane</keyword>
<sequence>NTRYAHKFKSAEPGVLFPAFYGSAETIMTNFTIFPIFAYLVLIP</sequence>
<dbReference type="EMBL" id="BARV01017126">
    <property type="protein sequence ID" value="GAI19954.1"/>
    <property type="molecule type" value="Genomic_DNA"/>
</dbReference>
<comment type="caution">
    <text evidence="2">The sequence shown here is derived from an EMBL/GenBank/DDBJ whole genome shotgun (WGS) entry which is preliminary data.</text>
</comment>
<keyword evidence="1" id="KW-0812">Transmembrane</keyword>
<evidence type="ECO:0000256" key="1">
    <source>
        <dbReference type="SAM" id="Phobius"/>
    </source>
</evidence>